<feature type="region of interest" description="Disordered" evidence="1">
    <location>
        <begin position="197"/>
        <end position="221"/>
    </location>
</feature>
<dbReference type="AlphaFoldDB" id="A0A1L9TMH9"/>
<feature type="region of interest" description="Disordered" evidence="1">
    <location>
        <begin position="254"/>
        <end position="285"/>
    </location>
</feature>
<dbReference type="GeneID" id="63760671"/>
<dbReference type="Proteomes" id="UP000184356">
    <property type="component" value="Unassembled WGS sequence"/>
</dbReference>
<feature type="region of interest" description="Disordered" evidence="1">
    <location>
        <begin position="1"/>
        <end position="22"/>
    </location>
</feature>
<dbReference type="EMBL" id="KV878584">
    <property type="protein sequence ID" value="OJJ60602.1"/>
    <property type="molecule type" value="Genomic_DNA"/>
</dbReference>
<gene>
    <name evidence="2" type="ORF">ASPSYDRAFT_29130</name>
</gene>
<keyword evidence="3" id="KW-1185">Reference proteome</keyword>
<reference evidence="3" key="1">
    <citation type="journal article" date="2017" name="Genome Biol.">
        <title>Comparative genomics reveals high biological diversity and specific adaptations in the industrially and medically important fungal genus Aspergillus.</title>
        <authorList>
            <person name="de Vries R.P."/>
            <person name="Riley R."/>
            <person name="Wiebenga A."/>
            <person name="Aguilar-Osorio G."/>
            <person name="Amillis S."/>
            <person name="Uchima C.A."/>
            <person name="Anderluh G."/>
            <person name="Asadollahi M."/>
            <person name="Askin M."/>
            <person name="Barry K."/>
            <person name="Battaglia E."/>
            <person name="Bayram O."/>
            <person name="Benocci T."/>
            <person name="Braus-Stromeyer S.A."/>
            <person name="Caldana C."/>
            <person name="Canovas D."/>
            <person name="Cerqueira G.C."/>
            <person name="Chen F."/>
            <person name="Chen W."/>
            <person name="Choi C."/>
            <person name="Clum A."/>
            <person name="Dos Santos R.A."/>
            <person name="Damasio A.R."/>
            <person name="Diallinas G."/>
            <person name="Emri T."/>
            <person name="Fekete E."/>
            <person name="Flipphi M."/>
            <person name="Freyberg S."/>
            <person name="Gallo A."/>
            <person name="Gournas C."/>
            <person name="Habgood R."/>
            <person name="Hainaut M."/>
            <person name="Harispe M.L."/>
            <person name="Henrissat B."/>
            <person name="Hilden K.S."/>
            <person name="Hope R."/>
            <person name="Hossain A."/>
            <person name="Karabika E."/>
            <person name="Karaffa L."/>
            <person name="Karanyi Z."/>
            <person name="Krasevec N."/>
            <person name="Kuo A."/>
            <person name="Kusch H."/>
            <person name="LaButti K."/>
            <person name="Lagendijk E.L."/>
            <person name="Lapidus A."/>
            <person name="Levasseur A."/>
            <person name="Lindquist E."/>
            <person name="Lipzen A."/>
            <person name="Logrieco A.F."/>
            <person name="MacCabe A."/>
            <person name="Maekelae M.R."/>
            <person name="Malavazi I."/>
            <person name="Melin P."/>
            <person name="Meyer V."/>
            <person name="Mielnichuk N."/>
            <person name="Miskei M."/>
            <person name="Molnar A.P."/>
            <person name="Mule G."/>
            <person name="Ngan C.Y."/>
            <person name="Orejas M."/>
            <person name="Orosz E."/>
            <person name="Ouedraogo J.P."/>
            <person name="Overkamp K.M."/>
            <person name="Park H.-S."/>
            <person name="Perrone G."/>
            <person name="Piumi F."/>
            <person name="Punt P.J."/>
            <person name="Ram A.F."/>
            <person name="Ramon A."/>
            <person name="Rauscher S."/>
            <person name="Record E."/>
            <person name="Riano-Pachon D.M."/>
            <person name="Robert V."/>
            <person name="Roehrig J."/>
            <person name="Ruller R."/>
            <person name="Salamov A."/>
            <person name="Salih N.S."/>
            <person name="Samson R.A."/>
            <person name="Sandor E."/>
            <person name="Sanguinetti M."/>
            <person name="Schuetze T."/>
            <person name="Sepcic K."/>
            <person name="Shelest E."/>
            <person name="Sherlock G."/>
            <person name="Sophianopoulou V."/>
            <person name="Squina F.M."/>
            <person name="Sun H."/>
            <person name="Susca A."/>
            <person name="Todd R.B."/>
            <person name="Tsang A."/>
            <person name="Unkles S.E."/>
            <person name="van de Wiele N."/>
            <person name="van Rossen-Uffink D."/>
            <person name="Oliveira J.V."/>
            <person name="Vesth T.C."/>
            <person name="Visser J."/>
            <person name="Yu J.-H."/>
            <person name="Zhou M."/>
            <person name="Andersen M.R."/>
            <person name="Archer D.B."/>
            <person name="Baker S.E."/>
            <person name="Benoit I."/>
            <person name="Brakhage A.A."/>
            <person name="Braus G.H."/>
            <person name="Fischer R."/>
            <person name="Frisvad J.C."/>
            <person name="Goldman G.H."/>
            <person name="Houbraken J."/>
            <person name="Oakley B."/>
            <person name="Pocsi I."/>
            <person name="Scazzocchio C."/>
            <person name="Seiboth B."/>
            <person name="vanKuyk P.A."/>
            <person name="Wortman J."/>
            <person name="Dyer P.S."/>
            <person name="Grigoriev I.V."/>
        </authorList>
    </citation>
    <scope>NUCLEOTIDE SEQUENCE [LARGE SCALE GENOMIC DNA]</scope>
    <source>
        <strain evidence="3">CBS 593.65</strain>
    </source>
</reference>
<evidence type="ECO:0000313" key="2">
    <source>
        <dbReference type="EMBL" id="OJJ60602.1"/>
    </source>
</evidence>
<proteinExistence type="predicted"/>
<protein>
    <submittedName>
        <fullName evidence="2">Uncharacterized protein</fullName>
    </submittedName>
</protein>
<dbReference type="RefSeq" id="XP_040704408.1">
    <property type="nucleotide sequence ID" value="XM_040844598.1"/>
</dbReference>
<dbReference type="VEuPathDB" id="FungiDB:ASPSYDRAFT_29130"/>
<evidence type="ECO:0000313" key="3">
    <source>
        <dbReference type="Proteomes" id="UP000184356"/>
    </source>
</evidence>
<accession>A0A1L9TMH9</accession>
<name>A0A1L9TMH9_9EURO</name>
<feature type="compositionally biased region" description="Polar residues" evidence="1">
    <location>
        <begin position="276"/>
        <end position="285"/>
    </location>
</feature>
<sequence length="285" mass="31174">MVLQAPKGIAGNDKNDSIDDDVEGFQLPELDTMMTGRVESTEHEQLPNQADPATTSLLDQDNAMSITDTPLCSTVYSGEQDVIMQSDAITAIPSNDGSDLVEELASAFCSDTVSAAQQDLDMLVKSEQDDYHPPPASHITNTDDILDGDFNEFVALCSKFSTTNKKSFKLHVEECAAKLDPAIKENLIIPKRVATKRTSQTLKPRTKKSGTKIATNPVDDPVRGKEALRHHLNNVHDEIEKGEVSKTVRAMFPIQPRASENRLRQSSGSSGGIQKVGTNRQRVQK</sequence>
<organism evidence="2 3">
    <name type="scientific">Aspergillus sydowii CBS 593.65</name>
    <dbReference type="NCBI Taxonomy" id="1036612"/>
    <lineage>
        <taxon>Eukaryota</taxon>
        <taxon>Fungi</taxon>
        <taxon>Dikarya</taxon>
        <taxon>Ascomycota</taxon>
        <taxon>Pezizomycotina</taxon>
        <taxon>Eurotiomycetes</taxon>
        <taxon>Eurotiomycetidae</taxon>
        <taxon>Eurotiales</taxon>
        <taxon>Aspergillaceae</taxon>
        <taxon>Aspergillus</taxon>
        <taxon>Aspergillus subgen. Nidulantes</taxon>
    </lineage>
</organism>
<evidence type="ECO:0000256" key="1">
    <source>
        <dbReference type="SAM" id="MobiDB-lite"/>
    </source>
</evidence>